<comment type="caution">
    <text evidence="2">The sequence shown here is derived from an EMBL/GenBank/DDBJ whole genome shotgun (WGS) entry which is preliminary data.</text>
</comment>
<gene>
    <name evidence="2" type="ORF">FALBO_10699</name>
</gene>
<dbReference type="AlphaFoldDB" id="A0A8H4L6I3"/>
<proteinExistence type="predicted"/>
<sequence>MSKVAHRKVIDNLKALHNMGDPVIRLKQTLQTVTHFTNNVDSGTLDIFIQKQRELDHVIQYSNQHLDQDLDDICSTHGLTAYPDIRLYQDQEIPPLKPLFDGNSPAPGTDSGPGAEAGDNETHLSEASVNINAHRTRVLVTFDNRNEPILEPENPLLHGTPSDLQAALGKLREDEGSSVMPKVIKQIDSPVVGVEHVNHLTKGDVSGGFTPLHP</sequence>
<accession>A0A8H4L6I3</accession>
<protein>
    <submittedName>
        <fullName evidence="2">Uncharacterized protein</fullName>
    </submittedName>
</protein>
<reference evidence="2 3" key="1">
    <citation type="submission" date="2020-01" db="EMBL/GenBank/DDBJ databases">
        <title>Identification and distribution of gene clusters putatively required for synthesis of sphingolipid metabolism inhibitors in phylogenetically diverse species of the filamentous fungus Fusarium.</title>
        <authorList>
            <person name="Kim H.-S."/>
            <person name="Busman M."/>
            <person name="Brown D.W."/>
            <person name="Divon H."/>
            <person name="Uhlig S."/>
            <person name="Proctor R.H."/>
        </authorList>
    </citation>
    <scope>NUCLEOTIDE SEQUENCE [LARGE SCALE GENOMIC DNA]</scope>
    <source>
        <strain evidence="2 3">NRRL 20459</strain>
    </source>
</reference>
<dbReference type="EMBL" id="JAADYS010001528">
    <property type="protein sequence ID" value="KAF4462488.1"/>
    <property type="molecule type" value="Genomic_DNA"/>
</dbReference>
<organism evidence="2 3">
    <name type="scientific">Fusarium albosuccineum</name>
    <dbReference type="NCBI Taxonomy" id="1237068"/>
    <lineage>
        <taxon>Eukaryota</taxon>
        <taxon>Fungi</taxon>
        <taxon>Dikarya</taxon>
        <taxon>Ascomycota</taxon>
        <taxon>Pezizomycotina</taxon>
        <taxon>Sordariomycetes</taxon>
        <taxon>Hypocreomycetidae</taxon>
        <taxon>Hypocreales</taxon>
        <taxon>Nectriaceae</taxon>
        <taxon>Fusarium</taxon>
        <taxon>Fusarium decemcellulare species complex</taxon>
    </lineage>
</organism>
<keyword evidence="3" id="KW-1185">Reference proteome</keyword>
<feature type="region of interest" description="Disordered" evidence="1">
    <location>
        <begin position="97"/>
        <end position="121"/>
    </location>
</feature>
<evidence type="ECO:0000256" key="1">
    <source>
        <dbReference type="SAM" id="MobiDB-lite"/>
    </source>
</evidence>
<dbReference type="OrthoDB" id="5105846at2759"/>
<name>A0A8H4L6I3_9HYPO</name>
<evidence type="ECO:0000313" key="3">
    <source>
        <dbReference type="Proteomes" id="UP000554235"/>
    </source>
</evidence>
<evidence type="ECO:0000313" key="2">
    <source>
        <dbReference type="EMBL" id="KAF4462488.1"/>
    </source>
</evidence>
<dbReference type="Proteomes" id="UP000554235">
    <property type="component" value="Unassembled WGS sequence"/>
</dbReference>